<proteinExistence type="predicted"/>
<keyword evidence="3" id="KW-1185">Reference proteome</keyword>
<dbReference type="AlphaFoldDB" id="A0A8H6KPF1"/>
<name>A0A8H6KPF1_9PEZI</name>
<organism evidence="2 3">
    <name type="scientific">Colletotrichum musicola</name>
    <dbReference type="NCBI Taxonomy" id="2175873"/>
    <lineage>
        <taxon>Eukaryota</taxon>
        <taxon>Fungi</taxon>
        <taxon>Dikarya</taxon>
        <taxon>Ascomycota</taxon>
        <taxon>Pezizomycotina</taxon>
        <taxon>Sordariomycetes</taxon>
        <taxon>Hypocreomycetidae</taxon>
        <taxon>Glomerellales</taxon>
        <taxon>Glomerellaceae</taxon>
        <taxon>Colletotrichum</taxon>
        <taxon>Colletotrichum orchidearum species complex</taxon>
    </lineage>
</organism>
<feature type="compositionally biased region" description="Basic and acidic residues" evidence="1">
    <location>
        <begin position="1"/>
        <end position="11"/>
    </location>
</feature>
<reference evidence="2" key="1">
    <citation type="journal article" date="2020" name="Phytopathology">
        <title>Genome Sequence Resources of Colletotrichum truncatum, C. plurivorum, C. musicola, and C. sojae: Four Species Pathogenic to Soybean (Glycine max).</title>
        <authorList>
            <person name="Rogerio F."/>
            <person name="Boufleur T.R."/>
            <person name="Ciampi-Guillardi M."/>
            <person name="Sukno S.A."/>
            <person name="Thon M.R."/>
            <person name="Massola Junior N.S."/>
            <person name="Baroncelli R."/>
        </authorList>
    </citation>
    <scope>NUCLEOTIDE SEQUENCE</scope>
    <source>
        <strain evidence="2">LFN0074</strain>
    </source>
</reference>
<evidence type="ECO:0000256" key="1">
    <source>
        <dbReference type="SAM" id="MobiDB-lite"/>
    </source>
</evidence>
<sequence length="119" mass="13007">MLRERADHVATAEESSSLQTPTQFSVSMRQMHVLWCRSAATCFRRLLGWIHIPTHACLSSTQRGAACMLPGSVSLSRGDGAKPRPRQGGSGHGTPARVITIAADGRSNLESRLRLDRLR</sequence>
<dbReference type="EMBL" id="WIGM01000188">
    <property type="protein sequence ID" value="KAF6834876.1"/>
    <property type="molecule type" value="Genomic_DNA"/>
</dbReference>
<dbReference type="Proteomes" id="UP000639643">
    <property type="component" value="Unassembled WGS sequence"/>
</dbReference>
<evidence type="ECO:0000313" key="2">
    <source>
        <dbReference type="EMBL" id="KAF6834876.1"/>
    </source>
</evidence>
<feature type="region of interest" description="Disordered" evidence="1">
    <location>
        <begin position="1"/>
        <end position="21"/>
    </location>
</feature>
<gene>
    <name evidence="2" type="ORF">CMUS01_05997</name>
</gene>
<accession>A0A8H6KPF1</accession>
<evidence type="ECO:0000313" key="3">
    <source>
        <dbReference type="Proteomes" id="UP000639643"/>
    </source>
</evidence>
<comment type="caution">
    <text evidence="2">The sequence shown here is derived from an EMBL/GenBank/DDBJ whole genome shotgun (WGS) entry which is preliminary data.</text>
</comment>
<protein>
    <submittedName>
        <fullName evidence="2">Uncharacterized protein</fullName>
    </submittedName>
</protein>
<feature type="region of interest" description="Disordered" evidence="1">
    <location>
        <begin position="75"/>
        <end position="96"/>
    </location>
</feature>